<keyword evidence="1" id="KW-0812">Transmembrane</keyword>
<name>A0A1M6NWJ5_9CLOT</name>
<evidence type="ECO:0000256" key="1">
    <source>
        <dbReference type="SAM" id="Phobius"/>
    </source>
</evidence>
<evidence type="ECO:0000313" key="2">
    <source>
        <dbReference type="EMBL" id="SHK00001.1"/>
    </source>
</evidence>
<protein>
    <submittedName>
        <fullName evidence="2">Uncharacterized protein</fullName>
    </submittedName>
</protein>
<feature type="transmembrane region" description="Helical" evidence="1">
    <location>
        <begin position="280"/>
        <end position="301"/>
    </location>
</feature>
<dbReference type="EMBL" id="FQZO01000013">
    <property type="protein sequence ID" value="SHK00001.1"/>
    <property type="molecule type" value="Genomic_DNA"/>
</dbReference>
<dbReference type="RefSeq" id="WP_073012378.1">
    <property type="nucleotide sequence ID" value="NZ_FQZO01000013.1"/>
</dbReference>
<dbReference type="Proteomes" id="UP000184080">
    <property type="component" value="Unassembled WGS sequence"/>
</dbReference>
<keyword evidence="3" id="KW-1185">Reference proteome</keyword>
<accession>A0A1M6NWJ5</accession>
<feature type="transmembrane region" description="Helical" evidence="1">
    <location>
        <begin position="321"/>
        <end position="339"/>
    </location>
</feature>
<feature type="transmembrane region" description="Helical" evidence="1">
    <location>
        <begin position="178"/>
        <end position="199"/>
    </location>
</feature>
<feature type="transmembrane region" description="Helical" evidence="1">
    <location>
        <begin position="143"/>
        <end position="166"/>
    </location>
</feature>
<dbReference type="AlphaFoldDB" id="A0A1M6NWJ5"/>
<feature type="transmembrane region" description="Helical" evidence="1">
    <location>
        <begin position="238"/>
        <end position="259"/>
    </location>
</feature>
<keyword evidence="1" id="KW-1133">Transmembrane helix</keyword>
<keyword evidence="1" id="KW-0472">Membrane</keyword>
<proteinExistence type="predicted"/>
<organism evidence="2 3">
    <name type="scientific">Clostridium amylolyticum</name>
    <dbReference type="NCBI Taxonomy" id="1121298"/>
    <lineage>
        <taxon>Bacteria</taxon>
        <taxon>Bacillati</taxon>
        <taxon>Bacillota</taxon>
        <taxon>Clostridia</taxon>
        <taxon>Eubacteriales</taxon>
        <taxon>Clostridiaceae</taxon>
        <taxon>Clostridium</taxon>
    </lineage>
</organism>
<gene>
    <name evidence="2" type="ORF">SAMN05444401_0327</name>
</gene>
<sequence>MREYFSKSMFKQEFKKIKWFSPILFLILLVVFNNNQMFSVATKGAKVGFSQSYAIKNYISLSWINMILLALVYTLSCTILMSNKAKYLQSEEFQGGKRITYFITEGTFLLTALGISFGGNYLLKIIAYISNRRVFYDMAKVDFSYFIKFLMFHLIFIILMVSINLFLHSILGKPFSVVIMPILFIYSYLLIFGTGYFLLSERYTKTREFIKWVDNFTVYKLYEMINTDYRLALQNNNLQASVMIFMLIAAFIILVLGVISYRYMKTQRLNRYFMYSGVEIVVMSFIFTACALYLGLLTSVIRLVSNDKLDMMKAWDQAYKLMLIYIAIAAIIRIGYAIIRKKPWEIYMKKKENENIDVQA</sequence>
<reference evidence="2 3" key="1">
    <citation type="submission" date="2016-11" db="EMBL/GenBank/DDBJ databases">
        <authorList>
            <person name="Jaros S."/>
            <person name="Januszkiewicz K."/>
            <person name="Wedrychowicz H."/>
        </authorList>
    </citation>
    <scope>NUCLEOTIDE SEQUENCE [LARGE SCALE GENOMIC DNA]</scope>
    <source>
        <strain evidence="2 3">DSM 21864</strain>
    </source>
</reference>
<dbReference type="OrthoDB" id="9964432at2"/>
<feature type="transmembrane region" description="Helical" evidence="1">
    <location>
        <begin position="60"/>
        <end position="81"/>
    </location>
</feature>
<feature type="transmembrane region" description="Helical" evidence="1">
    <location>
        <begin position="102"/>
        <end position="123"/>
    </location>
</feature>
<evidence type="ECO:0000313" key="3">
    <source>
        <dbReference type="Proteomes" id="UP000184080"/>
    </source>
</evidence>